<dbReference type="AlphaFoldDB" id="A0A6A6R523"/>
<dbReference type="OrthoDB" id="3864188at2759"/>
<feature type="compositionally biased region" description="Low complexity" evidence="1">
    <location>
        <begin position="292"/>
        <end position="347"/>
    </location>
</feature>
<feature type="region of interest" description="Disordered" evidence="1">
    <location>
        <begin position="114"/>
        <end position="136"/>
    </location>
</feature>
<evidence type="ECO:0000313" key="3">
    <source>
        <dbReference type="Proteomes" id="UP000799750"/>
    </source>
</evidence>
<accession>A0A6A6R523</accession>
<organism evidence="2 3">
    <name type="scientific">Lophium mytilinum</name>
    <dbReference type="NCBI Taxonomy" id="390894"/>
    <lineage>
        <taxon>Eukaryota</taxon>
        <taxon>Fungi</taxon>
        <taxon>Dikarya</taxon>
        <taxon>Ascomycota</taxon>
        <taxon>Pezizomycotina</taxon>
        <taxon>Dothideomycetes</taxon>
        <taxon>Pleosporomycetidae</taxon>
        <taxon>Mytilinidiales</taxon>
        <taxon>Mytilinidiaceae</taxon>
        <taxon>Lophium</taxon>
    </lineage>
</organism>
<reference evidence="2" key="1">
    <citation type="journal article" date="2020" name="Stud. Mycol.">
        <title>101 Dothideomycetes genomes: a test case for predicting lifestyles and emergence of pathogens.</title>
        <authorList>
            <person name="Haridas S."/>
            <person name="Albert R."/>
            <person name="Binder M."/>
            <person name="Bloem J."/>
            <person name="Labutti K."/>
            <person name="Salamov A."/>
            <person name="Andreopoulos B."/>
            <person name="Baker S."/>
            <person name="Barry K."/>
            <person name="Bills G."/>
            <person name="Bluhm B."/>
            <person name="Cannon C."/>
            <person name="Castanera R."/>
            <person name="Culley D."/>
            <person name="Daum C."/>
            <person name="Ezra D."/>
            <person name="Gonzalez J."/>
            <person name="Henrissat B."/>
            <person name="Kuo A."/>
            <person name="Liang C."/>
            <person name="Lipzen A."/>
            <person name="Lutzoni F."/>
            <person name="Magnuson J."/>
            <person name="Mondo S."/>
            <person name="Nolan M."/>
            <person name="Ohm R."/>
            <person name="Pangilinan J."/>
            <person name="Park H.-J."/>
            <person name="Ramirez L."/>
            <person name="Alfaro M."/>
            <person name="Sun H."/>
            <person name="Tritt A."/>
            <person name="Yoshinaga Y."/>
            <person name="Zwiers L.-H."/>
            <person name="Turgeon B."/>
            <person name="Goodwin S."/>
            <person name="Spatafora J."/>
            <person name="Crous P."/>
            <person name="Grigoriev I."/>
        </authorList>
    </citation>
    <scope>NUCLEOTIDE SEQUENCE</scope>
    <source>
        <strain evidence="2">CBS 269.34</strain>
    </source>
</reference>
<protein>
    <submittedName>
        <fullName evidence="2">Uncharacterized protein</fullName>
    </submittedName>
</protein>
<proteinExistence type="predicted"/>
<dbReference type="EMBL" id="MU004184">
    <property type="protein sequence ID" value="KAF2499875.1"/>
    <property type="molecule type" value="Genomic_DNA"/>
</dbReference>
<gene>
    <name evidence="2" type="ORF">BU16DRAFT_604113</name>
</gene>
<feature type="region of interest" description="Disordered" evidence="1">
    <location>
        <begin position="259"/>
        <end position="454"/>
    </location>
</feature>
<dbReference type="Proteomes" id="UP000799750">
    <property type="component" value="Unassembled WGS sequence"/>
</dbReference>
<sequence length="559" mass="61965">MASNAPHTEDHLDPRSLYRFQTTRDVWAFELLSCEKLVTRLVKVPILCDRLEDRGDTTPATAEEKREIKRQLEELWDEMAEVARSGSALLEHAKSFLDYPFNGVDPKVNPLGPFTQSDPEIARHTPTPVASYSPRYPTVVRDPNGTFVELRCYMCDGNATASRTRRRAQFLRGVGGFQNHLHQGHNIRLSPQMTLVKCTVGWLLPRQVQALHDETPNAPQIEKVECPPASNAHVEGVSDRLSSPVSSEVVDDAVNGISSLLKTGGKRGRSQTASPESEPVRQQITEAHHVDTAPTAAATRTRPPVLGGSASSPLVPATTTATTGASAIRPSSTKTKTAAKTVPSTKTLWKASDHPAPQRSPIAPVWSPVSVPSPLRVDDNPELDLGAHGLVHNSYNDDEDESTHTPASSRRGILKRSLRAERPGPSKRVKFGPRLVEYEPGSPPPQHQDPPLSERAKMEMQHWAPVVKLHDGTYVSIQCMECSRDEIRYIPAGLEMLRSHCRRRHEATRWWLSRANWRNALIDACAGNEVSEREMRLMWMNGQGHYDDASEAENSEAED</sequence>
<evidence type="ECO:0000313" key="2">
    <source>
        <dbReference type="EMBL" id="KAF2499875.1"/>
    </source>
</evidence>
<feature type="compositionally biased region" description="Low complexity" evidence="1">
    <location>
        <begin position="360"/>
        <end position="375"/>
    </location>
</feature>
<evidence type="ECO:0000256" key="1">
    <source>
        <dbReference type="SAM" id="MobiDB-lite"/>
    </source>
</evidence>
<keyword evidence="3" id="KW-1185">Reference proteome</keyword>
<name>A0A6A6R523_9PEZI</name>
<feature type="compositionally biased region" description="Polar residues" evidence="1">
    <location>
        <begin position="270"/>
        <end position="285"/>
    </location>
</feature>